<dbReference type="Pfam" id="PF00550">
    <property type="entry name" value="PP-binding"/>
    <property type="match status" value="4"/>
</dbReference>
<dbReference type="InterPro" id="IPR055123">
    <property type="entry name" value="SpnB-like_Rossmann"/>
</dbReference>
<dbReference type="SUPFAM" id="SSF52151">
    <property type="entry name" value="FabD/lysophospholipase-like"/>
    <property type="match status" value="4"/>
</dbReference>
<evidence type="ECO:0000256" key="14">
    <source>
        <dbReference type="PROSITE-ProRule" id="PRU01363"/>
    </source>
</evidence>
<dbReference type="InterPro" id="IPR001227">
    <property type="entry name" value="Ac_transferase_dom_sf"/>
</dbReference>
<dbReference type="SUPFAM" id="SSF50129">
    <property type="entry name" value="GroES-like"/>
    <property type="match status" value="2"/>
</dbReference>
<dbReference type="Proteomes" id="UP000287547">
    <property type="component" value="Unassembled WGS sequence"/>
</dbReference>
<dbReference type="InterPro" id="IPR009081">
    <property type="entry name" value="PP-bd_ACP"/>
</dbReference>
<dbReference type="InterPro" id="IPR036736">
    <property type="entry name" value="ACP-like_sf"/>
</dbReference>
<keyword evidence="6" id="KW-0045">Antibiotic biosynthesis</keyword>
<evidence type="ECO:0000256" key="9">
    <source>
        <dbReference type="ARBA" id="ARBA00052442"/>
    </source>
</evidence>
<feature type="active site" description="Proton donor; for dehydratase activity" evidence="14">
    <location>
        <position position="6005"/>
    </location>
</feature>
<dbReference type="Gene3D" id="3.40.50.720">
    <property type="entry name" value="NAD(P)-binding Rossmann-like Domain"/>
    <property type="match status" value="6"/>
</dbReference>
<dbReference type="InterPro" id="IPR020806">
    <property type="entry name" value="PKS_PP-bd"/>
</dbReference>
<dbReference type="InterPro" id="IPR049551">
    <property type="entry name" value="PKS_DH_C"/>
</dbReference>
<dbReference type="InterPro" id="IPR016039">
    <property type="entry name" value="Thiolase-like"/>
</dbReference>
<dbReference type="InterPro" id="IPR006162">
    <property type="entry name" value="Ppantetheine_attach_site"/>
</dbReference>
<feature type="region of interest" description="C-terminal hotdog fold" evidence="14">
    <location>
        <begin position="5944"/>
        <end position="6081"/>
    </location>
</feature>
<evidence type="ECO:0000256" key="7">
    <source>
        <dbReference type="ARBA" id="ARBA00023268"/>
    </source>
</evidence>
<dbReference type="InterPro" id="IPR015083">
    <property type="entry name" value="NorB/c/GfsB-D-like_docking"/>
</dbReference>
<feature type="domain" description="Carrier" evidence="16">
    <location>
        <begin position="3419"/>
        <end position="3494"/>
    </location>
</feature>
<evidence type="ECO:0000256" key="6">
    <source>
        <dbReference type="ARBA" id="ARBA00023194"/>
    </source>
</evidence>
<evidence type="ECO:0000256" key="8">
    <source>
        <dbReference type="ARBA" id="ARBA00023315"/>
    </source>
</evidence>
<dbReference type="Gene3D" id="3.40.47.10">
    <property type="match status" value="4"/>
</dbReference>
<dbReference type="GO" id="GO:0033068">
    <property type="term" value="P:macrolide biosynthetic process"/>
    <property type="evidence" value="ECO:0007669"/>
    <property type="project" value="UniProtKB-ARBA"/>
</dbReference>
<feature type="region of interest" description="Disordered" evidence="15">
    <location>
        <begin position="1"/>
        <end position="21"/>
    </location>
</feature>
<name>A0A428Z9R3_KIBAR</name>
<dbReference type="Pfam" id="PF21089">
    <property type="entry name" value="PKS_DH_N"/>
    <property type="match status" value="2"/>
</dbReference>
<evidence type="ECO:0000256" key="1">
    <source>
        <dbReference type="ARBA" id="ARBA00001957"/>
    </source>
</evidence>
<feature type="domain" description="Carrier" evidence="16">
    <location>
        <begin position="1435"/>
        <end position="1510"/>
    </location>
</feature>
<keyword evidence="4" id="KW-0808">Transferase</keyword>
<gene>
    <name evidence="19" type="ORF">DMH04_20260</name>
</gene>
<dbReference type="EMBL" id="QHKI01000015">
    <property type="protein sequence ID" value="RSM84807.1"/>
    <property type="molecule type" value="Genomic_DNA"/>
</dbReference>
<feature type="active site" description="Proton donor; for dehydratase activity" evidence="14">
    <location>
        <position position="2602"/>
    </location>
</feature>
<evidence type="ECO:0000256" key="11">
    <source>
        <dbReference type="ARBA" id="ARBA00060622"/>
    </source>
</evidence>
<dbReference type="InterPro" id="IPR013154">
    <property type="entry name" value="ADH-like_N"/>
</dbReference>
<evidence type="ECO:0000256" key="3">
    <source>
        <dbReference type="ARBA" id="ARBA00022553"/>
    </source>
</evidence>
<dbReference type="GO" id="GO:0008270">
    <property type="term" value="F:zinc ion binding"/>
    <property type="evidence" value="ECO:0007669"/>
    <property type="project" value="InterPro"/>
</dbReference>
<dbReference type="Pfam" id="PF14765">
    <property type="entry name" value="PS-DH"/>
    <property type="match status" value="2"/>
</dbReference>
<keyword evidence="7" id="KW-0511">Multifunctional enzyme</keyword>
<organism evidence="19 20">
    <name type="scientific">Kibdelosporangium aridum</name>
    <dbReference type="NCBI Taxonomy" id="2030"/>
    <lineage>
        <taxon>Bacteria</taxon>
        <taxon>Bacillati</taxon>
        <taxon>Actinomycetota</taxon>
        <taxon>Actinomycetes</taxon>
        <taxon>Pseudonocardiales</taxon>
        <taxon>Pseudonocardiaceae</taxon>
        <taxon>Kibdelosporangium</taxon>
    </lineage>
</organism>
<dbReference type="InterPro" id="IPR020843">
    <property type="entry name" value="ER"/>
</dbReference>
<dbReference type="InterPro" id="IPR036299">
    <property type="entry name" value="Polyketide_synth_docking_sf"/>
</dbReference>
<dbReference type="Gene3D" id="3.40.50.11460">
    <property type="match status" value="1"/>
</dbReference>
<evidence type="ECO:0000256" key="12">
    <source>
        <dbReference type="ARBA" id="ARBA00063272"/>
    </source>
</evidence>
<evidence type="ECO:0000259" key="16">
    <source>
        <dbReference type="PROSITE" id="PS50075"/>
    </source>
</evidence>
<dbReference type="PANTHER" id="PTHR43775:SF51">
    <property type="entry name" value="INACTIVE PHENOLPHTHIOCEROL SYNTHESIS POLYKETIDE SYNTHASE TYPE I PKS1-RELATED"/>
    <property type="match status" value="1"/>
</dbReference>
<dbReference type="GO" id="GO:0031177">
    <property type="term" value="F:phosphopantetheine binding"/>
    <property type="evidence" value="ECO:0007669"/>
    <property type="project" value="InterPro"/>
</dbReference>
<dbReference type="InterPro" id="IPR057326">
    <property type="entry name" value="KR_dom"/>
</dbReference>
<feature type="domain" description="Carrier" evidence="16">
    <location>
        <begin position="4847"/>
        <end position="4922"/>
    </location>
</feature>
<dbReference type="OrthoDB" id="9778690at2"/>
<dbReference type="GO" id="GO:0016491">
    <property type="term" value="F:oxidoreductase activity"/>
    <property type="evidence" value="ECO:0007669"/>
    <property type="project" value="InterPro"/>
</dbReference>
<dbReference type="Gene3D" id="6.10.140.1830">
    <property type="match status" value="2"/>
</dbReference>
<feature type="region of interest" description="C-terminal hotdog fold" evidence="14">
    <location>
        <begin position="2541"/>
        <end position="2678"/>
    </location>
</feature>
<dbReference type="FunFam" id="3.40.50.720:FF:000209">
    <property type="entry name" value="Polyketide synthase Pks12"/>
    <property type="match status" value="2"/>
</dbReference>
<protein>
    <recommendedName>
        <fullName evidence="13">6-deoxyerythronolide-B synthase</fullName>
        <ecNumber evidence="13">2.3.1.94</ecNumber>
    </recommendedName>
</protein>
<dbReference type="SMART" id="SM01294">
    <property type="entry name" value="PKS_PP_betabranch"/>
    <property type="match status" value="4"/>
</dbReference>
<dbReference type="InterPro" id="IPR020841">
    <property type="entry name" value="PKS_Beta-ketoAc_synthase_dom"/>
</dbReference>
<dbReference type="FunFam" id="3.90.180.10:FF:000032">
    <property type="entry name" value="Probable polyketide synthase pks1"/>
    <property type="match status" value="2"/>
</dbReference>
<dbReference type="GO" id="GO:0004312">
    <property type="term" value="F:fatty acid synthase activity"/>
    <property type="evidence" value="ECO:0007669"/>
    <property type="project" value="TreeGrafter"/>
</dbReference>
<dbReference type="InterPro" id="IPR014031">
    <property type="entry name" value="Ketoacyl_synth_C"/>
</dbReference>
<dbReference type="InterPro" id="IPR016035">
    <property type="entry name" value="Acyl_Trfase/lysoPLipase"/>
</dbReference>
<proteinExistence type="predicted"/>
<dbReference type="PROSITE" id="PS01162">
    <property type="entry name" value="QOR_ZETA_CRYSTAL"/>
    <property type="match status" value="1"/>
</dbReference>
<evidence type="ECO:0000313" key="20">
    <source>
        <dbReference type="Proteomes" id="UP000287547"/>
    </source>
</evidence>
<feature type="domain" description="Ketosynthase family 3 (KS3)" evidence="17">
    <location>
        <begin position="1528"/>
        <end position="1952"/>
    </location>
</feature>
<dbReference type="GO" id="GO:0006633">
    <property type="term" value="P:fatty acid biosynthetic process"/>
    <property type="evidence" value="ECO:0007669"/>
    <property type="project" value="InterPro"/>
</dbReference>
<dbReference type="Pfam" id="PF00109">
    <property type="entry name" value="ketoacyl-synt"/>
    <property type="match status" value="4"/>
</dbReference>
<dbReference type="GO" id="GO:0004315">
    <property type="term" value="F:3-oxoacyl-[acyl-carrier-protein] synthase activity"/>
    <property type="evidence" value="ECO:0007669"/>
    <property type="project" value="InterPro"/>
</dbReference>
<dbReference type="CDD" id="cd08952">
    <property type="entry name" value="KR_1_SDR_x"/>
    <property type="match status" value="2"/>
</dbReference>
<dbReference type="PROSITE" id="PS52004">
    <property type="entry name" value="KS3_2"/>
    <property type="match status" value="4"/>
</dbReference>
<dbReference type="PROSITE" id="PS52019">
    <property type="entry name" value="PKS_MFAS_DH"/>
    <property type="match status" value="2"/>
</dbReference>
<comment type="catalytic activity">
    <reaction evidence="9">
        <text>6 (S)-methylmalonyl-CoA + propanoyl-CoA + 6 NADPH + 12 H(+) = 6-deoxyerythronolide B + 6 CO2 + 6 NADP(+) + 7 CoA + H2O</text>
        <dbReference type="Rhea" id="RHEA:23068"/>
        <dbReference type="ChEBI" id="CHEBI:15377"/>
        <dbReference type="ChEBI" id="CHEBI:15378"/>
        <dbReference type="ChEBI" id="CHEBI:16089"/>
        <dbReference type="ChEBI" id="CHEBI:16526"/>
        <dbReference type="ChEBI" id="CHEBI:57287"/>
        <dbReference type="ChEBI" id="CHEBI:57327"/>
        <dbReference type="ChEBI" id="CHEBI:57392"/>
        <dbReference type="ChEBI" id="CHEBI:57783"/>
        <dbReference type="ChEBI" id="CHEBI:58349"/>
        <dbReference type="EC" id="2.3.1.94"/>
    </reaction>
</comment>
<comment type="caution">
    <text evidence="19">The sequence shown here is derived from an EMBL/GenBank/DDBJ whole genome shotgun (WGS) entry which is preliminary data.</text>
</comment>
<dbReference type="Pfam" id="PF00698">
    <property type="entry name" value="Acyl_transf_1"/>
    <property type="match status" value="4"/>
</dbReference>
<dbReference type="InterPro" id="IPR016036">
    <property type="entry name" value="Malonyl_transacylase_ACP-bd"/>
</dbReference>
<feature type="active site" description="Proton acceptor; for dehydratase activity" evidence="14">
    <location>
        <position position="2440"/>
    </location>
</feature>
<dbReference type="Gene3D" id="3.30.70.3290">
    <property type="match status" value="4"/>
</dbReference>
<dbReference type="InterPro" id="IPR036291">
    <property type="entry name" value="NAD(P)-bd_dom_sf"/>
</dbReference>
<feature type="region of interest" description="N-terminal hotdog fold" evidence="14">
    <location>
        <begin position="5813"/>
        <end position="5931"/>
    </location>
</feature>
<evidence type="ECO:0000256" key="13">
    <source>
        <dbReference type="ARBA" id="ARBA00066981"/>
    </source>
</evidence>
<feature type="active site" description="Proton acceptor; for dehydratase activity" evidence="14">
    <location>
        <position position="5845"/>
    </location>
</feature>
<evidence type="ECO:0000313" key="19">
    <source>
        <dbReference type="EMBL" id="RSM84807.1"/>
    </source>
</evidence>
<dbReference type="Pfam" id="PF08990">
    <property type="entry name" value="Docking"/>
    <property type="match status" value="1"/>
</dbReference>
<comment type="cofactor">
    <cofactor evidence="1">
        <name>pantetheine 4'-phosphate</name>
        <dbReference type="ChEBI" id="CHEBI:47942"/>
    </cofactor>
</comment>
<dbReference type="Pfam" id="PF08240">
    <property type="entry name" value="ADH_N"/>
    <property type="match status" value="2"/>
</dbReference>
<dbReference type="SUPFAM" id="SSF51735">
    <property type="entry name" value="NAD(P)-binding Rossmann-fold domains"/>
    <property type="match status" value="10"/>
</dbReference>
<feature type="domain" description="PKS/mFAS DH" evidence="18">
    <location>
        <begin position="5813"/>
        <end position="6081"/>
    </location>
</feature>
<dbReference type="CDD" id="cd00833">
    <property type="entry name" value="PKS"/>
    <property type="match status" value="4"/>
</dbReference>
<comment type="subunit">
    <text evidence="12">Homodimer. Erythronolide synthase is composed of EryAI, EryAII and EryAIII multimodular (2 modules) polypeptides each coding for a functional synthase subunit which participates in 2 of the six FAS-like elongation steps required for formation of the polyketide. Module 1, 2, 3, 4, 5, and 6 participating in biosynthesis steps 1, 2, 3, 4, 5, and 6, respectively.</text>
</comment>
<dbReference type="InterPro" id="IPR032821">
    <property type="entry name" value="PKS_assoc"/>
</dbReference>
<dbReference type="EC" id="2.3.1.94" evidence="13"/>
<dbReference type="SUPFAM" id="SSF101173">
    <property type="entry name" value="Docking domain B of the erythromycin polyketide synthase (DEBS)"/>
    <property type="match status" value="1"/>
</dbReference>
<dbReference type="InterPro" id="IPR014030">
    <property type="entry name" value="Ketoacyl_synth_N"/>
</dbReference>
<dbReference type="Pfam" id="PF18369">
    <property type="entry name" value="PKS_DE"/>
    <property type="match status" value="2"/>
</dbReference>
<dbReference type="InterPro" id="IPR002364">
    <property type="entry name" value="Quin_OxRdtase/zeta-crystal_CS"/>
</dbReference>
<dbReference type="SMART" id="SM00825">
    <property type="entry name" value="PKS_KS"/>
    <property type="match status" value="4"/>
</dbReference>
<dbReference type="InterPro" id="IPR011032">
    <property type="entry name" value="GroES-like_sf"/>
</dbReference>
<keyword evidence="2" id="KW-0596">Phosphopantetheine</keyword>
<comment type="function">
    <text evidence="10">Involved in the biosynthesis of antibiotic erythromycin via the biosynthesis of its aglycone precursor, 6-deoxyerythronolide B (6-dEB).</text>
</comment>
<keyword evidence="3" id="KW-0597">Phosphoprotein</keyword>
<evidence type="ECO:0000259" key="18">
    <source>
        <dbReference type="PROSITE" id="PS52019"/>
    </source>
</evidence>
<dbReference type="InterPro" id="IPR041618">
    <property type="entry name" value="PKS_DE"/>
</dbReference>
<dbReference type="SUPFAM" id="SSF47336">
    <property type="entry name" value="ACP-like"/>
    <property type="match status" value="4"/>
</dbReference>
<feature type="region of interest" description="N-terminal hotdog fold" evidence="14">
    <location>
        <begin position="2408"/>
        <end position="2530"/>
    </location>
</feature>
<feature type="domain" description="Ketosynthase family 3 (KS3)" evidence="17">
    <location>
        <begin position="82"/>
        <end position="500"/>
    </location>
</feature>
<dbReference type="SMART" id="SM00822">
    <property type="entry name" value="PKS_KR"/>
    <property type="match status" value="4"/>
</dbReference>
<dbReference type="FunFam" id="1.10.1200.10:FF:000007">
    <property type="entry name" value="Probable polyketide synthase pks17"/>
    <property type="match status" value="4"/>
</dbReference>
<feature type="domain" description="Carrier" evidence="16">
    <location>
        <begin position="6836"/>
        <end position="6911"/>
    </location>
</feature>
<dbReference type="Gene3D" id="3.40.366.10">
    <property type="entry name" value="Malonyl-Coenzyme A Acyl Carrier Protein, domain 2"/>
    <property type="match status" value="4"/>
</dbReference>
<dbReference type="Pfam" id="PF08659">
    <property type="entry name" value="KR"/>
    <property type="match status" value="4"/>
</dbReference>
<evidence type="ECO:0000259" key="17">
    <source>
        <dbReference type="PROSITE" id="PS52004"/>
    </source>
</evidence>
<evidence type="ECO:0000256" key="15">
    <source>
        <dbReference type="SAM" id="MobiDB-lite"/>
    </source>
</evidence>
<comment type="pathway">
    <text evidence="11">Antibiotic biosynthesis; erythromycin biosynthesis.</text>
</comment>
<dbReference type="InterPro" id="IPR018201">
    <property type="entry name" value="Ketoacyl_synth_AS"/>
</dbReference>
<dbReference type="Pfam" id="PF22953">
    <property type="entry name" value="SpnB_Rossmann"/>
    <property type="match status" value="2"/>
</dbReference>
<dbReference type="CDD" id="cd05195">
    <property type="entry name" value="enoyl_red"/>
    <property type="match status" value="2"/>
</dbReference>
<feature type="domain" description="Ketosynthase family 3 (KS3)" evidence="17">
    <location>
        <begin position="3512"/>
        <end position="3925"/>
    </location>
</feature>
<sequence>MERPAAWRRRGRRPRVGHRRRTVRTARQGLRHLLTCFERRSLREGGRTLMDNENKLLNYLKRATADLRDAHRQLREVEERQQEPIAIIGIACRFPGGVRSPEDLWRLLESEQDAISGFPTDRGWDLADPDGADLGAGGGGFLYEAPEFDPGFFGISPREALAMDPQQRLLLETSWEAFERAGIDPLSVKGSQTGVFVGAAAHGYGISVDAAPDGVQGHLMTGTTPSVASGRIAYTFGLEGPAVTVDTACSSSLVALHLAAHSLRRGECDMAFAGGVTVMAGPGTFVEFSAQGGLAGDGRCKAFADGADGTGWGEGVGILLLERLSDAQRKGRNILAVVRGSAVNQDGASNGLTAPNGPSQRRVIRAALDSAGLSPSDVDAVEAHGTGTSLGDPIEAQALLATYGRDRERPLLLGSVKSNIGHTQAAAGVAGVIKMVMAMRRGVLPKTLHVDKPSSHIDWSSGAVELLTEAREWPEVDRPWRAAVSSFGISGTNAHTIIEQAPAQEQDTVSKVPSVVPWVLSGKTAAALRAQAAALRSVADSADVTDVAFSLISTRAALDHRAVVLGDSRESLSEALGALAEGGSSADVVTGSVARGKLAFLFTGQGAQRIGMGRELYAEFPVFAEAFDAACELLHPRLREVIDGEPELLNQTEFAQAGLFAVEVALFRLVESWGVRPDFLMGHSIGEISAAHVAGVLSLEDACKLVSARGRLMQALPAGGAMVAIEATEDEIETTDEFGIAAINGPNSVVISGVESAVLAVAEKFSAQGRKTKRLAVSHAFHSPLMEPMLAEFAEVLRGLEFNEPQMPVVSNVTGELATDLTSPEYWVSHVRQAVRFADGVNTLSDLGVSAFVELGPDGVLAGMAQGCVSEGLFVPMMRGDRPEVRAAMGALAAMHTRGVSVDWTALVQGAWVDLPTYAFQRERYWLEVGGSTAVQSDVIDQRFWEIVERADARSLASELGLDEQSLSELLPSLSAWRRRRQESSLVEGWRYAVSWTPVTVPQAAVTGRWLVLVPEPDESLSALGEVVVVERADRADLAERLREFDGVVSCLDAVGTLVVVQAAVDAGAKVWAVTRGAVSVGRSDRVRAVEQAQVWGLGRVAALEHPDVWGGLIDLPNQVDSRVLAMVEGMLADGTEDQVAVRSSGVFARRLVPAGQTAGSEPWSFSGTALITGGTGALGSQVARWLAGQGIGHLVLVSRRGADSPGAADLAEQLRELGAEVTLAACDVADRTATAKLLESLPELSVVVHAAGVAQSTALAECSAEEFAEVVAGKVAGAVNLHELTRDLDAFIVFSSIAATWGSGGQCGYAAGNAFLDALIEQRRADGLPGTSVAWGPWAGSGMATGEAGEHLARRGLVALSPERALVALGQAQRDTTVTVANVDWPRFASVFTSVRPSPLLSEIPGAVEQTPETESSTGLQAELAGLDPAGRQRFLVDLVRTEAAVVLGYAGSEAVEPDRAFRELGFDSLTAVELRNRLVPLTGLELPATLVFDYPTPKVLADHLRAELLDGEASAEIRTTTAVANDEPIAIVGMACRFPGGVETPEQLWSLLAEGKDAVGEFPADRGWDLESLYDPDPEHVGTSYTKDGAFLDLAGQFDPGFFGISPREAVAMDPQQRLLLETSWEAFERAGIDPASMRGSQTGVFVGSNGQDYLSVLLASADIGDGHLGTGVSASVVSGRIAYTLGLEGPAVTVDTACSSSLVAIHLAVQALRNGECEMALAGGVTVMATPGAFVDFSAQRGLAVDGRCKAFAEAADGTGWGEGVGVLLVERLSDAQRKGRKILAVVRGSAVNQDGASNGLTAPNGPSQQRVIRAALASAGLSASDVDAVEAHGTGTALGDPIEAQALLATYGQDRDRPLWLGSVKSNIGHTQAAAGVAGVIKMVMAMRNGVLPKTLHVDAPSSHVDWSSGAVELLTEAQDWQPNGHPRRAGISSFGISGTNAHTIIEQAPAQDLETSSQAPSVVPWVLSAKSSAALTGQAANLKSFVEQDDTSVADVARALATTRGTWDRRAVLVGGDRESLLSAVTALAEGRQAPNLIEGTVNAGKLAFLFTGQGAQRLGMGRELYAEFPVFAEAFDAACAYFDQQLDRPLREVVLGEPELLDETAFTQAALFAVEVALFRLIESWGVHPDFLMGHSIGEISAAHVAGVLSLADACKLVAARGRLMQALPAGGAMVAVEATEDEFEPTSEWGIAAINGPRSVVISGVESAVVAVAEKFAAQGRKTKRLAVSHAFHSPLMEPMLAEFAEALRGLEFSEPQIPIVSDVTGALAAELASPEYWVSHVRQAVRFTDGVQTLAAQGVTAFVELGPDGVLTALAQGCLPEADALFVPMLRGERPESESAVTALAALHVRGIRVDWDAFFGPGPRVDLPTYAFQREHYWPKVSGMLAGDVTSAGLGAANHPLLGAAVELAAGDGVVLTGRLSVRTHPWLADHMIMGRVLVPGTALVELAVAAGDRVGCGHVDELALHAPLALSESDSVQLQVVVGMADEHGRREVSIHSRAATDVDWTTNASGVLATKGSEPTALTEWPPAGARRLEVEGLYEGLTAVGFGYGESFRGLKAAWARGEDVFAEVELPAEMRADAAHFGLHPALFDAGLHALALRETDSEGGLVPFAWTGVSLFAVGASSIRVRLTPAGDGAVSVVVADAEGQPVTAVDSLVMRAISGDQLAVGSTPDALFQLNWEPIALSDGDVPEYTVLECASGGPVDVVSSVLASVQEALASDARLVVVTRGAVAVDPGEVVRDVSAAAVWGLLRTVQAEHPGRVVVVDVDDDPCSAEVLGAVVGSGEPQVVVRGGEAFAARLGRASGQLTAPAGVWRLDSVGKGTLSNLSLIEYPDAEEPLGPLEIRISVRAAGVNFRDVLNALGMYPGDAGLMGIEGAGVVLEVGSEVTGLVPGDRVMGLISASFGPVAVSDARMVTRIPEGWTFADAATVPVVFLTAFYALRDLADVQSGESVLVHAAAGGVGMAAVQLAQHWGMRVFGTASPSKWGAVGLAEENLASSRDLEFEQKFLAATGGQGVDVVLDALAGEFVDASLRLLPRGGRFVEMGKTDVRDPEQVSAAYSGVQYRAFDLIEAGPVRIAEMWTELVELFEAGVVRPLPVRVWDVRQAVDAFRFMSQAKHVGKVVLSMPQALDPDGTVLITGGTGSLGGLVARRLVEQGVRRLVLLSRRGVAAPELIEALSPAEVSVVACDAADRDALADVIDGIDSLTTVVHTAGVLDDGVVESMTAERVQKVMAPKAVAAWNLHELTRDLDLAEFVVFSSASGIFGNPGQANYSAANAFLDGLAAHRRATGLPGLSLAWGLWDQQDGGMAAGMADADRERISRSGSNALSPEQGLALFDTARSRADAVLVPVVLDLGAGQARAEDVPPLLRSLVRVSRRAAASGAADSTVSLAQRLAGLSGDQQLELLTGIIREQAALVLGYHDVDLVEPDRSFRELGFDSLTAVELRNRLNAPTGLKLPATLVFDYPTPLALAGYVRGELVDEQAVAVVADVARSVTDEPIAIVGIGCRYPGGVTSPEEFWQLIESGRDAIAGFPTDRGWDVDVSSAREGGFLYNAPEFDPGFFGISPREVLAMDPQQRLLLETSWEAFERAGIDPLSVKGSQTGVFVGTATQGYAVGVSQMPEGLQGHLMTGTTPSVASGRVAYTFGLEGPAVTVDTACSSSLVALHWATHALRNGECEMALAGGVTVMSAPGAFIEFSAQGGLSADGRCKAFSDSADGTGWGEGAGMLLLERLSDARRKGHKVLALVRGSAINQDGASNGLTAPNGPSQQRVIRAALASAGLAPSDVDAVEAHGTGTALGDPIEAQALLATYGQDRDRPLFLGSVKSNIGHTQAAAGVAGIIKVVMALRHGVLPKTLHVDKPSSHVDWSSGAVELLTEAQPWLENGHPRRAAVSSFGISGTNAHTIIEQAPEQEFEAVSKAPSVVPWVLSAKSAQALRAQAAALRGLADGSPADIAFSLATTRAALEHRAVVLGDDHASALDALAEGRSSADVVTGSVVRGKTAFLFTGQGAQRIGMGRELYGEFPSFAEAFDAACELLHPRLREVIDGEPESLNQTEFAQAGLFAVEVALFRLLESWGVRPDFLMGHSIGEISAAHVAGVLSLEDACKLVAARGRLMQALPAGGAMVAIEATEDEIETTDEFGIAAINGPNSVVISGVEPAVLAVAEKFSAQGRKTKRLHVSHAFHSPLMEPMLTEFAEVLRGLEFGEPQIPVVSNVTGELATDLTSPEYWVSHVRQAVRFADGVNTLAAQGVTAFVELGPDGVLAGMAQGCVSEGLFVPVLRADRPEVRTAIGALAAMHTRGVSVDWTALVQGARVDLPTYAFQRERYWLEVGGSVTQGEAVDQEFWDIVERADARSLATELGHDEQSLSELLPSLSAWRQRRQESSAAQGWRYSVSWVPVAVPKAAATGRWLVLAHEPDESLASLGEVLVIEQADRAELAGILREFDGVLSCLDAPNTLTVIQAAVDAESKVWAVTRGAVAVGRITAPEQAQVWGLGRVAALEHPEIWGGLIDLPEQFDADVVHGLLADGTEDQVAVRPNGVFARRLMPAGHSATDEQWSFSGTALVTGGTGALGTQVARWLAERGIGHLVLVSRRGAASPQVIDELRALNVEVTVAACDVADRAAVAKLLESLPELSVVVHAAGLAQSTPLVDCSVEEFEEVVSGKVAGAVNLHELTENLDAFIVFSSIAATWGSGGQSAYAAGNAFVDALVEQRRADGLPGISVAWGPWAGSGMATGEAGEHLARQGLVALSPERALVALGQAQRDVTVTVADVDWPRFASVFTARRPSPLLAEIPGAVAEEQPTSDGSSELKEKLAGLDSSAKQRLLVDLVRAEAAVVLGYAGPEAVEPDRAFRELGFDSLTAVELRNRLVPLTGLELPATLVFDYPNPKVLADHLRAELLDTEATAAVAVTSAVASDEPIAIVGMACRFPGGVETPEQLWNLLAEGGDAVGPFPEDRGWDLGELYHPEPGRPGTSYTRDGAFLYNVGEFDPTFFGISPREAVAMDPQQRLLLETSWEAFERAGIDPVAARGSRTGVFVGSNGQDYLSVLLASTDTGDGHLGTGVSASVVSGRIAYTFGLEGPAVTVDTACSSSLVALHLAVQALRNGECEMALAGGVTVMSTPGAFVDFSAQRGLATDGRCKAFAEAADGTGWGEGVGVLLVERLSDAQRNGRNILAVVRGSAINQDGASNGLTAPNGPSQQRVIRAALANAGLQPSDVDAIEAHGTGTTLGDPIEAQALLATYGRDRDRPLWLGSVKSNIGHTQAAAGVAGIIKMVMALRNGMLPKTLHVDSPSSHVDWSSGTVELLTEAQDWKQNGHPRRAGVSSFGMSGTNAHIIVEQAPVAAPAEVSPLAVVPWVISAKSETALRALAARIAEFGGDAGDVATGLAARPVFEHRAVVVGDDPAELMAAVAGGQIPAFGAQGHASTVDRVVFVFPGQGSQWVGMAARLLDESPVFAERMRECAAALAPFTDWSLLDVLSDEAALSKVDVVQPVLWAVMVSLAAAWESLGVTPGAVVGHSQGEIAAAVVAGGLSLSDGARVVALRSQAIAAGLAGAGGMLSVAAPLDEVTGRLTDQVSIAAINGPNAIVLSGDPEALAEVMAGCEADGIRARMVAVDYASHSAHVERIETELARVLAPVRPQAGKIPFYSTVDSAWLDTTALTGEYWYRNLRQTVQFAAAVEHLAGEGRQLFIEISAHPVLTMAIQDTVDDAAVGTLRRDEGDLRRLMLSAAEAFCAGATVDWQRITANAGTVPPDLPTYPFQRQRFWPRGGSMVGDLAGAGLGAADHPLLGAALDLAGGEQLVLTTRLSVAAQPWLADHVVMDRTVAPGTALVELALQAGDRAGCPSLAELTIEAPLVLPQQVQIVVDAADDTGARELNIYARENQDLPWTRHATAVVTPEPAPEPAENLRDWPPAGANAVDIAGLYEGFAGAGLTYGPVFQGLRAVWTRDEEIFAEVELPHAEHSQANRFGLHPALLDAGLHALGVASFGEGGAYLPFSWSGVSLLATGAKVLRVKLTKHSNESVSVLAADAHGDPVAVVDSLALRPAAAAAALSSSQNLFRMQWITVPLPDTAAQDTVVLPWTAVEEDPHRTVHKALHTVQDWLRNDGNAGSRLVFLTTGAIAAGAGEDVPDLASSPVWGLVRSAQSENPGRFVLVDTDGTQASQDVLAKALATDEPQLAIRNGTVHAPRLGRVDNSVALTPPAEAWHLDVTSKGTLDNLALLPFADAEAPLGDLEVRLEVRAAGVNFRDVLIALGMYPDEVMLGNEGAGIVREVGAGVTGLAPGDRVLGIFAGGVGPVAVADSRLLVKMPDGWSFVDGASVPVVFLTAYYALRDLADLRSGESVLIHAAAGGVGMAAMQLAKHWGAEVFATASPGKWQAVRDLGVAQTHLASSRDLEFEQKITDATVGRGVDVVLDSLAREFVDASLRLLPRGGRFVEMGKSDIRDADQVAAQHPGVRYRAFDVIEAGAERMGEILHEVMALFAAGVLHPLPTRAWDVRQAKDAFRFISQARHIGKVVLTVPREGRVGTVLITGGTGNLGAAAAKHLVTTHGVRDLVLASRSGSDSAGDLERELTELGAQVRIVKCDVADRTAVAKLLAEIGDALTGVVHTAGTLDDGLVGNLTADRVSAVLRSKVDGAMHLDELTRDKDLSLFALYSGAAGIFGGAGQAGYAAANVFLDALAHRRRTAGLPAVSLAWGLWAELGGMTAHLDEADLARLGRDGVGGLSTEEGMALFDAALAVGEPLLVPMRLDVAGLRRQRPDEVAHVLRAFTGSAQTRRVAGDAPDSSEPRLIKQLTGQTEAEQARILLDVVRAEAAAVLGFPSAADVTPERAFRELGFDSLTGVELRNRLSRITGSRLAPTLVFDHATPQALAEFLRGELAPSQTETATAGVLGELDRLESAMADFVPDNGTGGEVAARLRALLARFEDATGAENGMSQRIQDATADQIFDLIDNDLQIS</sequence>
<dbReference type="FunFam" id="3.40.47.10:FF:000019">
    <property type="entry name" value="Polyketide synthase type I"/>
    <property type="match status" value="4"/>
</dbReference>
<keyword evidence="8" id="KW-0012">Acyltransferase</keyword>
<dbReference type="PROSITE" id="PS00606">
    <property type="entry name" value="KS3_1"/>
    <property type="match status" value="4"/>
</dbReference>
<dbReference type="SMART" id="SM00827">
    <property type="entry name" value="PKS_AT"/>
    <property type="match status" value="4"/>
</dbReference>
<dbReference type="SMART" id="SM00826">
    <property type="entry name" value="PKS_DH"/>
    <property type="match status" value="2"/>
</dbReference>
<evidence type="ECO:0000256" key="2">
    <source>
        <dbReference type="ARBA" id="ARBA00022450"/>
    </source>
</evidence>
<dbReference type="NCBIfam" id="NF045894">
    <property type="entry name" value="PKS_plus_SDR"/>
    <property type="match status" value="2"/>
</dbReference>
<dbReference type="Pfam" id="PF16197">
    <property type="entry name" value="KAsynt_C_assoc"/>
    <property type="match status" value="4"/>
</dbReference>
<dbReference type="PROSITE" id="PS00012">
    <property type="entry name" value="PHOSPHOPANTETHEINE"/>
    <property type="match status" value="4"/>
</dbReference>
<dbReference type="InterPro" id="IPR049552">
    <property type="entry name" value="PKS_DH_N"/>
</dbReference>
<dbReference type="InterPro" id="IPR020807">
    <property type="entry name" value="PKS_DH"/>
</dbReference>
<feature type="domain" description="Ketosynthase family 3 (KS3)" evidence="17">
    <location>
        <begin position="4940"/>
        <end position="5364"/>
    </location>
</feature>
<feature type="domain" description="PKS/mFAS DH" evidence="18">
    <location>
        <begin position="2408"/>
        <end position="2678"/>
    </location>
</feature>
<dbReference type="Gene3D" id="1.10.1200.10">
    <property type="entry name" value="ACP-like"/>
    <property type="match status" value="4"/>
</dbReference>
<keyword evidence="5" id="KW-0677">Repeat</keyword>
<dbReference type="Pfam" id="PF13602">
    <property type="entry name" value="ADH_zinc_N_2"/>
    <property type="match status" value="2"/>
</dbReference>
<dbReference type="InterPro" id="IPR014043">
    <property type="entry name" value="Acyl_transferase_dom"/>
</dbReference>
<reference evidence="19 20" key="1">
    <citation type="submission" date="2018-05" db="EMBL/GenBank/DDBJ databases">
        <title>Evolution of GPA BGCs.</title>
        <authorList>
            <person name="Waglechner N."/>
            <person name="Wright G.D."/>
        </authorList>
    </citation>
    <scope>NUCLEOTIDE SEQUENCE [LARGE SCALE GENOMIC DNA]</scope>
    <source>
        <strain evidence="19 20">A82846</strain>
    </source>
</reference>
<dbReference type="FunFam" id="3.40.366.10:FF:000002">
    <property type="entry name" value="Probable polyketide synthase 2"/>
    <property type="match status" value="4"/>
</dbReference>
<dbReference type="InterPro" id="IPR050091">
    <property type="entry name" value="PKS_NRPS_Biosynth_Enz"/>
</dbReference>
<dbReference type="SMART" id="SM00829">
    <property type="entry name" value="PKS_ER"/>
    <property type="match status" value="2"/>
</dbReference>
<dbReference type="PROSITE" id="PS50075">
    <property type="entry name" value="CARRIER"/>
    <property type="match status" value="4"/>
</dbReference>
<dbReference type="InterPro" id="IPR049900">
    <property type="entry name" value="PKS_mFAS_DH"/>
</dbReference>
<dbReference type="GO" id="GO:0047879">
    <property type="term" value="F:erythronolide synthase activity"/>
    <property type="evidence" value="ECO:0007669"/>
    <property type="project" value="UniProtKB-EC"/>
</dbReference>
<dbReference type="SMART" id="SM00823">
    <property type="entry name" value="PKS_PP"/>
    <property type="match status" value="4"/>
</dbReference>
<dbReference type="CDD" id="cd08956">
    <property type="entry name" value="KR_3_FAS_SDR_x"/>
    <property type="match status" value="2"/>
</dbReference>
<dbReference type="Pfam" id="PF02801">
    <property type="entry name" value="Ketoacyl-synt_C"/>
    <property type="match status" value="4"/>
</dbReference>
<dbReference type="SUPFAM" id="SSF55048">
    <property type="entry name" value="Probable ACP-binding domain of malonyl-CoA ACP transacylase"/>
    <property type="match status" value="4"/>
</dbReference>
<evidence type="ECO:0000256" key="5">
    <source>
        <dbReference type="ARBA" id="ARBA00022737"/>
    </source>
</evidence>
<dbReference type="InterPro" id="IPR013968">
    <property type="entry name" value="PKS_KR"/>
</dbReference>
<evidence type="ECO:0000256" key="10">
    <source>
        <dbReference type="ARBA" id="ARBA00060158"/>
    </source>
</evidence>
<evidence type="ECO:0000256" key="4">
    <source>
        <dbReference type="ARBA" id="ARBA00022679"/>
    </source>
</evidence>
<dbReference type="SUPFAM" id="SSF53901">
    <property type="entry name" value="Thiolase-like"/>
    <property type="match status" value="4"/>
</dbReference>
<dbReference type="Gene3D" id="3.10.129.110">
    <property type="entry name" value="Polyketide synthase dehydratase"/>
    <property type="match status" value="2"/>
</dbReference>
<dbReference type="InterPro" id="IPR042104">
    <property type="entry name" value="PKS_dehydratase_sf"/>
</dbReference>
<dbReference type="Gene3D" id="3.90.180.10">
    <property type="entry name" value="Medium-chain alcohol dehydrogenases, catalytic domain"/>
    <property type="match status" value="2"/>
</dbReference>
<dbReference type="PANTHER" id="PTHR43775">
    <property type="entry name" value="FATTY ACID SYNTHASE"/>
    <property type="match status" value="1"/>
</dbReference>
<accession>A0A428Z9R3</accession>